<dbReference type="GeneID" id="72004569"/>
<dbReference type="RefSeq" id="XP_047778393.1">
    <property type="nucleotide sequence ID" value="XM_047923837.1"/>
</dbReference>
<comment type="caution">
    <text evidence="1">The sequence shown here is derived from an EMBL/GenBank/DDBJ whole genome shotgun (WGS) entry which is preliminary data.</text>
</comment>
<evidence type="ECO:0008006" key="3">
    <source>
        <dbReference type="Google" id="ProtNLM"/>
    </source>
</evidence>
<organism evidence="1 2">
    <name type="scientific">Rhodofomes roseus</name>
    <dbReference type="NCBI Taxonomy" id="34475"/>
    <lineage>
        <taxon>Eukaryota</taxon>
        <taxon>Fungi</taxon>
        <taxon>Dikarya</taxon>
        <taxon>Basidiomycota</taxon>
        <taxon>Agaricomycotina</taxon>
        <taxon>Agaricomycetes</taxon>
        <taxon>Polyporales</taxon>
        <taxon>Rhodofomes</taxon>
    </lineage>
</organism>
<keyword evidence="2" id="KW-1185">Reference proteome</keyword>
<dbReference type="EMBL" id="JADCUA010000011">
    <property type="protein sequence ID" value="KAH9836108.1"/>
    <property type="molecule type" value="Genomic_DNA"/>
</dbReference>
<sequence length="536" mass="60849">MDGQKRATVAESLSAAWIRAARTAFMALLADSAHSSSHFAVAAIKHSGATRASKPRITVLDLPPEILIIIIDYASHAVCHPQIQQGHAFGIHIAALPPYDDPNPRYPFPECFASVSPLWREAMSISSVFWPHFVIWIGRDPTPLPRIREYLAWSRDRPLHIYILRRLDPSASLQAPWERAQVKAVIRVLLPSIRRWETLCMKVLRASSIPLPCLDLVGRADMLETLVLDFLIDDLVYREEMDSHLAGALHTPALKKLSMGGVHFRWLFVGPFPLLAMPPNLTFLSIAGYSRHDAPFLVFDLLTCLRSCWSLRGLTLDNLHLLCWESHGEIFDMQHWQADVHFIDMDASVIAEYSRLLGHPCVERMSYTRCWAPAGFHELRLPESDCVKLEEIHDATTLLTLFTTVPYDSQFRDAWFKNCDGLTTDIMNKLAGRVRIAGPEAENPWFYLCPYLEALTIEGCKQFSSTDVRVVFEMRLKLHEETGFVGPDDPGFLVLSLQYLNVRDCCDLAPEDKEWFHANVRLVVWDDWVGGYGFTA</sequence>
<gene>
    <name evidence="1" type="ORF">C8Q71DRAFT_760637</name>
</gene>
<evidence type="ECO:0000313" key="2">
    <source>
        <dbReference type="Proteomes" id="UP000814176"/>
    </source>
</evidence>
<evidence type="ECO:0000313" key="1">
    <source>
        <dbReference type="EMBL" id="KAH9836108.1"/>
    </source>
</evidence>
<dbReference type="SUPFAM" id="SSF52047">
    <property type="entry name" value="RNI-like"/>
    <property type="match status" value="1"/>
</dbReference>
<protein>
    <recommendedName>
        <fullName evidence="3">F-box domain-containing protein</fullName>
    </recommendedName>
</protein>
<accession>A0ABQ8KF25</accession>
<reference evidence="1 2" key="1">
    <citation type="journal article" date="2021" name="Environ. Microbiol.">
        <title>Gene family expansions and transcriptome signatures uncover fungal adaptations to wood decay.</title>
        <authorList>
            <person name="Hage H."/>
            <person name="Miyauchi S."/>
            <person name="Viragh M."/>
            <person name="Drula E."/>
            <person name="Min B."/>
            <person name="Chaduli D."/>
            <person name="Navarro D."/>
            <person name="Favel A."/>
            <person name="Norest M."/>
            <person name="Lesage-Meessen L."/>
            <person name="Balint B."/>
            <person name="Merenyi Z."/>
            <person name="de Eugenio L."/>
            <person name="Morin E."/>
            <person name="Martinez A.T."/>
            <person name="Baldrian P."/>
            <person name="Stursova M."/>
            <person name="Martinez M.J."/>
            <person name="Novotny C."/>
            <person name="Magnuson J.K."/>
            <person name="Spatafora J.W."/>
            <person name="Maurice S."/>
            <person name="Pangilinan J."/>
            <person name="Andreopoulos W."/>
            <person name="LaButti K."/>
            <person name="Hundley H."/>
            <person name="Na H."/>
            <person name="Kuo A."/>
            <person name="Barry K."/>
            <person name="Lipzen A."/>
            <person name="Henrissat B."/>
            <person name="Riley R."/>
            <person name="Ahrendt S."/>
            <person name="Nagy L.G."/>
            <person name="Grigoriev I.V."/>
            <person name="Martin F."/>
            <person name="Rosso M.N."/>
        </authorList>
    </citation>
    <scope>NUCLEOTIDE SEQUENCE [LARGE SCALE GENOMIC DNA]</scope>
    <source>
        <strain evidence="1 2">CIRM-BRFM 1785</strain>
    </source>
</reference>
<dbReference type="Proteomes" id="UP000814176">
    <property type="component" value="Unassembled WGS sequence"/>
</dbReference>
<proteinExistence type="predicted"/>
<name>A0ABQ8KF25_9APHY</name>